<proteinExistence type="predicted"/>
<protein>
    <submittedName>
        <fullName evidence="1">Uncharacterized protein</fullName>
    </submittedName>
</protein>
<dbReference type="EMBL" id="BK016245">
    <property type="protein sequence ID" value="DAG04797.1"/>
    <property type="molecule type" value="Genomic_DNA"/>
</dbReference>
<name>A0A8S5VDJ8_9CAUD</name>
<sequence length="33" mass="3724">MSVLLRSSCSNFIKGKSGRELCGSRFYRKGDKL</sequence>
<evidence type="ECO:0000313" key="1">
    <source>
        <dbReference type="EMBL" id="DAG04797.1"/>
    </source>
</evidence>
<accession>A0A8S5VDJ8</accession>
<reference evidence="1" key="1">
    <citation type="journal article" date="2021" name="Proc. Natl. Acad. Sci. U.S.A.">
        <title>A Catalog of Tens of Thousands of Viruses from Human Metagenomes Reveals Hidden Associations with Chronic Diseases.</title>
        <authorList>
            <person name="Tisza M.J."/>
            <person name="Buck C.B."/>
        </authorList>
    </citation>
    <scope>NUCLEOTIDE SEQUENCE</scope>
    <source>
        <strain evidence="1">CtGa111</strain>
    </source>
</reference>
<organism evidence="1">
    <name type="scientific">Siphoviridae sp. ctGa111</name>
    <dbReference type="NCBI Taxonomy" id="2825413"/>
    <lineage>
        <taxon>Viruses</taxon>
        <taxon>Duplodnaviria</taxon>
        <taxon>Heunggongvirae</taxon>
        <taxon>Uroviricota</taxon>
        <taxon>Caudoviricetes</taxon>
    </lineage>
</organism>